<sequence length="1104" mass="124251">MPFKFSSLCELLEELSRNRYQQRATNWRQQRPDHRLVREWYNTYNDKIDRSGPAAVAFLSALFPERRPDRTYNLQEKRLSHIFGNALGLGTARLRDLLSWQRTDGQDFPTCVQRIMSECEFDHPVAGNEVTLQEIDEALTLIAANTISSAPVIRSRANGQAPVDILRPIIQRLQSHEAKWLVRMIQKSYSPVELSEYVALHEFHFMLPKLLEVQNCFATAIETLSKPELSNFRILPCEEETRFVALMARHINPQLGIMVRRQPFYKARSIKHCVKMAESRIMSVERKHDGEYCQVHIDISKGSQCIQIFSKNGRDSTEDRFALQDAVKAGLRLGQPDCKIKSRAILEGELLVYSNSQKAILPFYHIRKHVRHGGRRIGTEKDSPKKVDESLMIVFYDVLLLDEKVLLAEAHKNRRAHLKALITPIEGYAEIVERAMIDFGSRHAAEVLRNAFGSAIRKRWEGFVLKGLEDPYFTWRHGTQSIKLKKDYISGLGDSADLCIIGGRREPSIETELGLGRLSWTAFYVAAVVNKDDVRRYNTRPVFKILDRLGPGSLSKEDILALNSEGQLVKQDYVAESTFMVLQHPRATVPLPSHTFTRPIVVEVMGAGYERPQSANFWVLRFPRRVGSKIKLHKDRDVADSVSFSELQDMAEESMKTPEDAASQEDAKWVERLLAADPKPVYHIDKSQSTSPAKTLRSETTADLTPVGRRGSSTRRTPIFIRMDSTELTTGELVGHDIGGYPDFRTPSRHSDLTVTPSASDQSRISKHDFAPIDDSPSPNTSRKRQCIRTKDIVRGIRSQPLSPLASAPNQLLIDANRSRHGEATILADSGSYVPEPGQNGLKEKRVHVSTIRPTKTHNPRFHSALIPAISVLPPQPSKADYAQHLDRGLVSKGTACVGRTRSCKSGKDDRSAATALNTTATPHPSSLRSGPTLIRPLSQFNEHNVRLVLEASEKSPGIYTRSIETFAKQFAVQLQTPGKDRLHCAALIDSSTPETAASNIQMLAKGLVRSRAIATNIESDASISVYDFNVLKTASTRSERDSALKRSDVENRDYLIGILKVSKENAAFSRRTLKLKMTWNIRAREFKKSSCYRQTDAMLEVLG</sequence>
<proteinExistence type="predicted"/>
<evidence type="ECO:0000313" key="1">
    <source>
        <dbReference type="EMBL" id="KAJ9661635.1"/>
    </source>
</evidence>
<name>A0ACC3AFT9_9EURO</name>
<organism evidence="1 2">
    <name type="scientific">Neophaeococcomyces mojaviensis</name>
    <dbReference type="NCBI Taxonomy" id="3383035"/>
    <lineage>
        <taxon>Eukaryota</taxon>
        <taxon>Fungi</taxon>
        <taxon>Dikarya</taxon>
        <taxon>Ascomycota</taxon>
        <taxon>Pezizomycotina</taxon>
        <taxon>Eurotiomycetes</taxon>
        <taxon>Chaetothyriomycetidae</taxon>
        <taxon>Chaetothyriales</taxon>
        <taxon>Chaetothyriales incertae sedis</taxon>
        <taxon>Neophaeococcomyces</taxon>
    </lineage>
</organism>
<dbReference type="EMBL" id="JAPDRQ010000021">
    <property type="protein sequence ID" value="KAJ9661635.1"/>
    <property type="molecule type" value="Genomic_DNA"/>
</dbReference>
<keyword evidence="2" id="KW-1185">Reference proteome</keyword>
<dbReference type="Proteomes" id="UP001172386">
    <property type="component" value="Unassembled WGS sequence"/>
</dbReference>
<gene>
    <name evidence="1" type="ORF">H2198_001811</name>
</gene>
<evidence type="ECO:0000313" key="2">
    <source>
        <dbReference type="Proteomes" id="UP001172386"/>
    </source>
</evidence>
<protein>
    <submittedName>
        <fullName evidence="1">Uncharacterized protein</fullName>
    </submittedName>
</protein>
<reference evidence="1" key="1">
    <citation type="submission" date="2022-10" db="EMBL/GenBank/DDBJ databases">
        <title>Culturing micro-colonial fungi from biological soil crusts in the Mojave desert and describing Neophaeococcomyces mojavensis, and introducing the new genera and species Taxawa tesnikishii.</title>
        <authorList>
            <person name="Kurbessoian T."/>
            <person name="Stajich J.E."/>
        </authorList>
    </citation>
    <scope>NUCLEOTIDE SEQUENCE</scope>
    <source>
        <strain evidence="1">JES_112</strain>
    </source>
</reference>
<comment type="caution">
    <text evidence="1">The sequence shown here is derived from an EMBL/GenBank/DDBJ whole genome shotgun (WGS) entry which is preliminary data.</text>
</comment>
<accession>A0ACC3AFT9</accession>